<dbReference type="SUPFAM" id="SSF46565">
    <property type="entry name" value="Chaperone J-domain"/>
    <property type="match status" value="1"/>
</dbReference>
<feature type="compositionally biased region" description="Low complexity" evidence="2">
    <location>
        <begin position="180"/>
        <end position="192"/>
    </location>
</feature>
<reference evidence="4" key="1">
    <citation type="submission" date="2020-07" db="EMBL/GenBank/DDBJ databases">
        <title>Ethylene signaling mediates host invasion by parasitic plants.</title>
        <authorList>
            <person name="Yoshida S."/>
        </authorList>
    </citation>
    <scope>NUCLEOTIDE SEQUENCE</scope>
    <source>
        <strain evidence="4">Okayama</strain>
    </source>
</reference>
<dbReference type="GO" id="GO:0005737">
    <property type="term" value="C:cytoplasm"/>
    <property type="evidence" value="ECO:0007669"/>
    <property type="project" value="TreeGrafter"/>
</dbReference>
<dbReference type="AlphaFoldDB" id="A0A830BSR1"/>
<dbReference type="GO" id="GO:0031982">
    <property type="term" value="C:vesicle"/>
    <property type="evidence" value="ECO:0007669"/>
    <property type="project" value="TreeGrafter"/>
</dbReference>
<dbReference type="FunFam" id="1.10.287.110:FF:000009">
    <property type="entry name" value="Auxilin-related protein 1"/>
    <property type="match status" value="1"/>
</dbReference>
<dbReference type="InterPro" id="IPR036869">
    <property type="entry name" value="J_dom_sf"/>
</dbReference>
<sequence length="486" mass="52871">MDEFGVLVESIGFKAHGKSAPMAKSKPKPKSHVAANNTAAFNDSSSLPVDELDGIFRSNLNIDKTRQSQSFVGDDDIFGGGVSSSNQFGGIDLESVLNSSSSKTNDSNLNFRNSGGVNGYDDLLGSQPRQSDSVDDLLGDFGVKSSGYQENKASGFDDLIPGFGGANPTNKGAQSKTVLSPGSNGRSSNSSSTQGDDPFLFFESSVPEPDGSRSFASPSEQDTRKDPIQSSLDELDDFAMGRAQNDSKSDGKKTTISKPSPVTASSGFANIDDLDAIFGGGAQQKRSTPTSTTTQDSQFDILFGEEKRPEVKQTSSATNFGDNFTALFGDITTSSEEFQEIEGEPEERRRARLNRHMRTNARVAEALAEKNQRDLQSQNEQDEKHRLGETLDNDIRCWAAGKEGNLRALLSSLQQVLWPECGWRPVSLTDMITSDSVKKVYKKATLYVHPDKVQQKGATLQQKYVAEKVFDLLKEAWNKFSAEELR</sequence>
<dbReference type="PANTHER" id="PTHR23172">
    <property type="entry name" value="AUXILIN/CYCLIN G-ASSOCIATED KINASE-RELATED"/>
    <property type="match status" value="1"/>
</dbReference>
<keyword evidence="5" id="KW-1185">Reference proteome</keyword>
<name>A0A830BSR1_9LAMI</name>
<evidence type="ECO:0000256" key="2">
    <source>
        <dbReference type="SAM" id="MobiDB-lite"/>
    </source>
</evidence>
<dbReference type="OrthoDB" id="1717591at2759"/>
<keyword evidence="1" id="KW-0175">Coiled coil</keyword>
<dbReference type="GO" id="GO:0030276">
    <property type="term" value="F:clathrin binding"/>
    <property type="evidence" value="ECO:0007669"/>
    <property type="project" value="TreeGrafter"/>
</dbReference>
<dbReference type="PROSITE" id="PS50076">
    <property type="entry name" value="DNAJ_2"/>
    <property type="match status" value="1"/>
</dbReference>
<proteinExistence type="predicted"/>
<dbReference type="Gene3D" id="1.10.287.110">
    <property type="entry name" value="DnaJ domain"/>
    <property type="match status" value="1"/>
</dbReference>
<dbReference type="EMBL" id="BMAC01000201">
    <property type="protein sequence ID" value="GFP89846.1"/>
    <property type="molecule type" value="Genomic_DNA"/>
</dbReference>
<accession>A0A830BSR1</accession>
<feature type="region of interest" description="Disordered" evidence="2">
    <location>
        <begin position="97"/>
        <end position="268"/>
    </location>
</feature>
<gene>
    <name evidence="4" type="ORF">PHJA_001128400</name>
</gene>
<comment type="caution">
    <text evidence="4">The sequence shown here is derived from an EMBL/GenBank/DDBJ whole genome shotgun (WGS) entry which is preliminary data.</text>
</comment>
<feature type="domain" description="J" evidence="3">
    <location>
        <begin position="421"/>
        <end position="486"/>
    </location>
</feature>
<feature type="compositionally biased region" description="Polar residues" evidence="2">
    <location>
        <begin position="254"/>
        <end position="268"/>
    </location>
</feature>
<evidence type="ECO:0000259" key="3">
    <source>
        <dbReference type="PROSITE" id="PS50076"/>
    </source>
</evidence>
<dbReference type="InterPro" id="IPR001623">
    <property type="entry name" value="DnaJ_domain"/>
</dbReference>
<feature type="compositionally biased region" description="Polar residues" evidence="2">
    <location>
        <begin position="97"/>
        <end position="115"/>
    </location>
</feature>
<feature type="region of interest" description="Disordered" evidence="2">
    <location>
        <begin position="279"/>
        <end position="298"/>
    </location>
</feature>
<evidence type="ECO:0000313" key="4">
    <source>
        <dbReference type="EMBL" id="GFP89846.1"/>
    </source>
</evidence>
<feature type="compositionally biased region" description="Low complexity" evidence="2">
    <location>
        <begin position="283"/>
        <end position="298"/>
    </location>
</feature>
<evidence type="ECO:0000256" key="1">
    <source>
        <dbReference type="ARBA" id="ARBA00023054"/>
    </source>
</evidence>
<organism evidence="4 5">
    <name type="scientific">Phtheirospermum japonicum</name>
    <dbReference type="NCBI Taxonomy" id="374723"/>
    <lineage>
        <taxon>Eukaryota</taxon>
        <taxon>Viridiplantae</taxon>
        <taxon>Streptophyta</taxon>
        <taxon>Embryophyta</taxon>
        <taxon>Tracheophyta</taxon>
        <taxon>Spermatophyta</taxon>
        <taxon>Magnoliopsida</taxon>
        <taxon>eudicotyledons</taxon>
        <taxon>Gunneridae</taxon>
        <taxon>Pentapetalae</taxon>
        <taxon>asterids</taxon>
        <taxon>lamiids</taxon>
        <taxon>Lamiales</taxon>
        <taxon>Orobanchaceae</taxon>
        <taxon>Orobanchaceae incertae sedis</taxon>
        <taxon>Phtheirospermum</taxon>
    </lineage>
</organism>
<feature type="compositionally biased region" description="Polar residues" evidence="2">
    <location>
        <begin position="167"/>
        <end position="178"/>
    </location>
</feature>
<dbReference type="GO" id="GO:0072583">
    <property type="term" value="P:clathrin-dependent endocytosis"/>
    <property type="evidence" value="ECO:0007669"/>
    <property type="project" value="TreeGrafter"/>
</dbReference>
<evidence type="ECO:0000313" key="5">
    <source>
        <dbReference type="Proteomes" id="UP000653305"/>
    </source>
</evidence>
<dbReference type="Proteomes" id="UP000653305">
    <property type="component" value="Unassembled WGS sequence"/>
</dbReference>
<dbReference type="PANTHER" id="PTHR23172:SF76">
    <property type="entry name" value="AUXILIN-RELATED PROTEIN 1-LIKE"/>
    <property type="match status" value="1"/>
</dbReference>
<dbReference type="GO" id="GO:0072318">
    <property type="term" value="P:clathrin coat disassembly"/>
    <property type="evidence" value="ECO:0007669"/>
    <property type="project" value="TreeGrafter"/>
</dbReference>
<protein>
    <submittedName>
        <fullName evidence="4">Auxilin-related protein 2</fullName>
    </submittedName>
</protein>